<reference evidence="7 8" key="1">
    <citation type="submission" date="2024-04" db="EMBL/GenBank/DDBJ databases">
        <title>Tritrichomonas musculus Genome.</title>
        <authorList>
            <person name="Alves-Ferreira E."/>
            <person name="Grigg M."/>
            <person name="Lorenzi H."/>
            <person name="Galac M."/>
        </authorList>
    </citation>
    <scope>NUCLEOTIDE SEQUENCE [LARGE SCALE GENOMIC DNA]</scope>
    <source>
        <strain evidence="7 8">EAF2021</strain>
    </source>
</reference>
<dbReference type="Pfam" id="PF01368">
    <property type="entry name" value="DHH"/>
    <property type="match status" value="1"/>
</dbReference>
<organism evidence="7 8">
    <name type="scientific">Tritrichomonas musculus</name>
    <dbReference type="NCBI Taxonomy" id="1915356"/>
    <lineage>
        <taxon>Eukaryota</taxon>
        <taxon>Metamonada</taxon>
        <taxon>Parabasalia</taxon>
        <taxon>Tritrichomonadida</taxon>
        <taxon>Tritrichomonadidae</taxon>
        <taxon>Tritrichomonas</taxon>
    </lineage>
</organism>
<dbReference type="SUPFAM" id="SSF64182">
    <property type="entry name" value="DHH phosphoesterases"/>
    <property type="match status" value="1"/>
</dbReference>
<evidence type="ECO:0000313" key="8">
    <source>
        <dbReference type="Proteomes" id="UP001470230"/>
    </source>
</evidence>
<dbReference type="Proteomes" id="UP001470230">
    <property type="component" value="Unassembled WGS sequence"/>
</dbReference>
<keyword evidence="5" id="KW-0129">CBS domain</keyword>
<evidence type="ECO:0000313" key="7">
    <source>
        <dbReference type="EMBL" id="KAK8849254.1"/>
    </source>
</evidence>
<dbReference type="InterPro" id="IPR038763">
    <property type="entry name" value="DHH_sf"/>
</dbReference>
<keyword evidence="8" id="KW-1185">Reference proteome</keyword>
<dbReference type="EMBL" id="JAPFFF010000026">
    <property type="protein sequence ID" value="KAK8849254.1"/>
    <property type="molecule type" value="Genomic_DNA"/>
</dbReference>
<keyword evidence="4" id="KW-0464">Manganese</keyword>
<evidence type="ECO:0000256" key="1">
    <source>
        <dbReference type="ARBA" id="ARBA00001936"/>
    </source>
</evidence>
<sequence>MSVPIESVLTDQRPPIISPNSYFDDVKDLLSKMNYLALPVIDDQGEFIGIIRKSTFLVKPKKKVIMMDHNELDQSIPGLEDAEIVEIIDHHRLAIFLDVEPVGSTCTLVCGLYMKHNVESNNNTKDREYVQKLANIAGIESVKEFGKTIFSGGASIVTQDARKLITADFKTFEEYRIKFGIGQCEVIQFQGIDDVKSHWLEVLNQVKEENKLKWAMIVITNIILEDSIMLCTPFPEKEKQLQYKKMSENQYFCPEVLSRKIQILPEIIRTLSIDI</sequence>
<accession>A0ABR2HP00</accession>
<keyword evidence="2" id="KW-0479">Metal-binding</keyword>
<feature type="domain" description="CBS" evidence="6">
    <location>
        <begin position="9"/>
        <end position="66"/>
    </location>
</feature>
<dbReference type="InterPro" id="IPR004097">
    <property type="entry name" value="DHHA2"/>
</dbReference>
<dbReference type="InterPro" id="IPR000644">
    <property type="entry name" value="CBS_dom"/>
</dbReference>
<dbReference type="Pfam" id="PF02833">
    <property type="entry name" value="DHHA2"/>
    <property type="match status" value="1"/>
</dbReference>
<evidence type="ECO:0000259" key="6">
    <source>
        <dbReference type="PROSITE" id="PS51371"/>
    </source>
</evidence>
<dbReference type="SUPFAM" id="SSF54631">
    <property type="entry name" value="CBS-domain pair"/>
    <property type="match status" value="1"/>
</dbReference>
<dbReference type="InterPro" id="IPR001667">
    <property type="entry name" value="DDH_dom"/>
</dbReference>
<dbReference type="PROSITE" id="PS51371">
    <property type="entry name" value="CBS"/>
    <property type="match status" value="1"/>
</dbReference>
<comment type="cofactor">
    <cofactor evidence="1">
        <name>Mn(2+)</name>
        <dbReference type="ChEBI" id="CHEBI:29035"/>
    </cofactor>
</comment>
<evidence type="ECO:0000256" key="4">
    <source>
        <dbReference type="ARBA" id="ARBA00023211"/>
    </source>
</evidence>
<dbReference type="Gene3D" id="3.10.310.20">
    <property type="entry name" value="DHHA2 domain"/>
    <property type="match status" value="1"/>
</dbReference>
<dbReference type="InterPro" id="IPR038222">
    <property type="entry name" value="DHHA2_dom_sf"/>
</dbReference>
<dbReference type="Gene3D" id="3.90.1640.10">
    <property type="entry name" value="inorganic pyrophosphatase (n-terminal core)"/>
    <property type="match status" value="1"/>
</dbReference>
<evidence type="ECO:0000256" key="5">
    <source>
        <dbReference type="PROSITE-ProRule" id="PRU00703"/>
    </source>
</evidence>
<comment type="caution">
    <text evidence="7">The sequence shown here is derived from an EMBL/GenBank/DDBJ whole genome shotgun (WGS) entry which is preliminary data.</text>
</comment>
<proteinExistence type="predicted"/>
<dbReference type="SMART" id="SM01131">
    <property type="entry name" value="DHHA2"/>
    <property type="match status" value="1"/>
</dbReference>
<dbReference type="InterPro" id="IPR046342">
    <property type="entry name" value="CBS_dom_sf"/>
</dbReference>
<gene>
    <name evidence="7" type="ORF">M9Y10_018621</name>
</gene>
<name>A0ABR2HP00_9EUKA</name>
<keyword evidence="3" id="KW-0378">Hydrolase</keyword>
<protein>
    <recommendedName>
        <fullName evidence="6">CBS domain-containing protein</fullName>
    </recommendedName>
</protein>
<evidence type="ECO:0000256" key="2">
    <source>
        <dbReference type="ARBA" id="ARBA00022723"/>
    </source>
</evidence>
<evidence type="ECO:0000256" key="3">
    <source>
        <dbReference type="ARBA" id="ARBA00022801"/>
    </source>
</evidence>